<dbReference type="Proteomes" id="UP001168528">
    <property type="component" value="Unassembled WGS sequence"/>
</dbReference>
<feature type="domain" description="ABC3 transporter permease C-terminal" evidence="7">
    <location>
        <begin position="676"/>
        <end position="790"/>
    </location>
</feature>
<evidence type="ECO:0000256" key="2">
    <source>
        <dbReference type="ARBA" id="ARBA00022475"/>
    </source>
</evidence>
<keyword evidence="10" id="KW-1185">Reference proteome</keyword>
<dbReference type="InterPro" id="IPR050250">
    <property type="entry name" value="Macrolide_Exporter_MacB"/>
</dbReference>
<feature type="transmembrane region" description="Helical" evidence="6">
    <location>
        <begin position="431"/>
        <end position="451"/>
    </location>
</feature>
<dbReference type="InterPro" id="IPR003838">
    <property type="entry name" value="ABC3_permease_C"/>
</dbReference>
<evidence type="ECO:0000259" key="8">
    <source>
        <dbReference type="Pfam" id="PF12704"/>
    </source>
</evidence>
<feature type="transmembrane region" description="Helical" evidence="6">
    <location>
        <begin position="21"/>
        <end position="41"/>
    </location>
</feature>
<dbReference type="Pfam" id="PF12704">
    <property type="entry name" value="MacB_PCD"/>
    <property type="match status" value="2"/>
</dbReference>
<feature type="transmembrane region" description="Helical" evidence="6">
    <location>
        <begin position="765"/>
        <end position="783"/>
    </location>
</feature>
<dbReference type="InterPro" id="IPR025857">
    <property type="entry name" value="MacB_PCD"/>
</dbReference>
<evidence type="ECO:0000259" key="7">
    <source>
        <dbReference type="Pfam" id="PF02687"/>
    </source>
</evidence>
<dbReference type="RefSeq" id="WP_302041852.1">
    <property type="nucleotide sequence ID" value="NZ_JAUKPO010000041.1"/>
</dbReference>
<feature type="domain" description="MacB-like periplasmic core" evidence="8">
    <location>
        <begin position="463"/>
        <end position="600"/>
    </location>
</feature>
<evidence type="ECO:0000256" key="1">
    <source>
        <dbReference type="ARBA" id="ARBA00004651"/>
    </source>
</evidence>
<keyword evidence="3 6" id="KW-0812">Transmembrane</keyword>
<feature type="transmembrane region" description="Helical" evidence="6">
    <location>
        <begin position="287"/>
        <end position="308"/>
    </location>
</feature>
<evidence type="ECO:0000256" key="6">
    <source>
        <dbReference type="SAM" id="Phobius"/>
    </source>
</evidence>
<comment type="caution">
    <text evidence="9">The sequence shown here is derived from an EMBL/GenBank/DDBJ whole genome shotgun (WGS) entry which is preliminary data.</text>
</comment>
<feature type="transmembrane region" description="Helical" evidence="6">
    <location>
        <begin position="677"/>
        <end position="699"/>
    </location>
</feature>
<dbReference type="PROSITE" id="PS51257">
    <property type="entry name" value="PROKAR_LIPOPROTEIN"/>
    <property type="match status" value="1"/>
</dbReference>
<dbReference type="PANTHER" id="PTHR30572:SF18">
    <property type="entry name" value="ABC-TYPE MACROLIDE FAMILY EXPORT SYSTEM PERMEASE COMPONENT 2"/>
    <property type="match status" value="1"/>
</dbReference>
<sequence length="797" mass="89370">MLKNYLLIAYRNIVRHKGHTLINVLGLALGIACSLLIFLLVKFHLSTDTYHTHARHIYRIVTEMHFPEGTGYTPGVPIPLGEAIKTDFPQIKKSSMVLSNYGFLLTIPNPDKDAEDRFLENSGIALVEPAFFDIFDYEWLAGNPETALAEPNSVVITEKWAKKFFGNRNPVGQVMKADNKHNFKVTGLLKDYPANTDLKFDMFVSYTTHKAINPQYYMGNWAWINSAATCYIRLSDDFTSKELTQALPEFHKKYYTQKDNVHHHVLQPLSDVHFNQQYYGSMQLERLYAMALIGVVILVIACINFINLSTAQAVRRSKEVGVRKVLGSTQPQLFWQFMNETALLTLAAVAISLFLAKISLPYLNEWMQVSLALNLLTDPLLLFFLALLTGIVILLSGFYPALVLSGFKPALALKGKITSSQAGGLTLRRSLVIAQFTISQALIIGILVMAYQIEYFKNADVGFKKEAIVNVTLFERDSPKLETFRNKLAQIPGIAEVSYSLSAPMSSGNNNYDFFRFDTRTEREGYQINVKAADHHFLDTYELKLVAGRNLLPSDTAREIIVNESLVYKLGLTKPEEILGKTMHTWGGSFPVVGVVKDFHLHSLQSGIDPCIITTSSRDYYLAGIQLKSSNFSATIQQIERAWNEVFPAEVFEFSFLDETIASQYRGEEIMARLTNVFAAIAVFISCLGLYGLVSFMALQKTKEIGVRKVLGASSMQILLLFSKEFVRLLIIAFVIAAPVAWVVMNKWLQNFEFQITITPDIFGIAALITSLVAAFTVGYQSLKASAANPIKSLRNE</sequence>
<name>A0ABT8RG17_9BACT</name>
<dbReference type="EMBL" id="JAUKPO010000041">
    <property type="protein sequence ID" value="MDO1451052.1"/>
    <property type="molecule type" value="Genomic_DNA"/>
</dbReference>
<evidence type="ECO:0000313" key="10">
    <source>
        <dbReference type="Proteomes" id="UP001168528"/>
    </source>
</evidence>
<reference evidence="9" key="1">
    <citation type="submission" date="2023-07" db="EMBL/GenBank/DDBJ databases">
        <title>The genome sequence of Rhodocytophaga aerolata KACC 12507.</title>
        <authorList>
            <person name="Zhang X."/>
        </authorList>
    </citation>
    <scope>NUCLEOTIDE SEQUENCE</scope>
    <source>
        <strain evidence="9">KACC 12507</strain>
    </source>
</reference>
<evidence type="ECO:0000256" key="5">
    <source>
        <dbReference type="ARBA" id="ARBA00023136"/>
    </source>
</evidence>
<proteinExistence type="predicted"/>
<keyword evidence="5 6" id="KW-0472">Membrane</keyword>
<feature type="transmembrane region" description="Helical" evidence="6">
    <location>
        <begin position="726"/>
        <end position="745"/>
    </location>
</feature>
<feature type="transmembrane region" description="Helical" evidence="6">
    <location>
        <begin position="380"/>
        <end position="404"/>
    </location>
</feature>
<feature type="domain" description="MacB-like periplasmic core" evidence="8">
    <location>
        <begin position="20"/>
        <end position="247"/>
    </location>
</feature>
<keyword evidence="2" id="KW-1003">Cell membrane</keyword>
<dbReference type="Pfam" id="PF02687">
    <property type="entry name" value="FtsX"/>
    <property type="match status" value="2"/>
</dbReference>
<organism evidence="9 10">
    <name type="scientific">Rhodocytophaga aerolata</name>
    <dbReference type="NCBI Taxonomy" id="455078"/>
    <lineage>
        <taxon>Bacteria</taxon>
        <taxon>Pseudomonadati</taxon>
        <taxon>Bacteroidota</taxon>
        <taxon>Cytophagia</taxon>
        <taxon>Cytophagales</taxon>
        <taxon>Rhodocytophagaceae</taxon>
        <taxon>Rhodocytophaga</taxon>
    </lineage>
</organism>
<evidence type="ECO:0000256" key="4">
    <source>
        <dbReference type="ARBA" id="ARBA00022989"/>
    </source>
</evidence>
<keyword evidence="4 6" id="KW-1133">Transmembrane helix</keyword>
<accession>A0ABT8RG17</accession>
<gene>
    <name evidence="9" type="ORF">Q0590_32560</name>
</gene>
<evidence type="ECO:0000313" key="9">
    <source>
        <dbReference type="EMBL" id="MDO1451052.1"/>
    </source>
</evidence>
<protein>
    <submittedName>
        <fullName evidence="9">ABC transporter permease</fullName>
    </submittedName>
</protein>
<feature type="domain" description="ABC3 transporter permease C-terminal" evidence="7">
    <location>
        <begin position="292"/>
        <end position="406"/>
    </location>
</feature>
<dbReference type="PANTHER" id="PTHR30572">
    <property type="entry name" value="MEMBRANE COMPONENT OF TRANSPORTER-RELATED"/>
    <property type="match status" value="1"/>
</dbReference>
<feature type="transmembrane region" description="Helical" evidence="6">
    <location>
        <begin position="342"/>
        <end position="360"/>
    </location>
</feature>
<evidence type="ECO:0000256" key="3">
    <source>
        <dbReference type="ARBA" id="ARBA00022692"/>
    </source>
</evidence>
<comment type="subcellular location">
    <subcellularLocation>
        <location evidence="1">Cell membrane</location>
        <topology evidence="1">Multi-pass membrane protein</topology>
    </subcellularLocation>
</comment>